<keyword evidence="1" id="KW-0175">Coiled coil</keyword>
<feature type="coiled-coil region" evidence="1">
    <location>
        <begin position="176"/>
        <end position="224"/>
    </location>
</feature>
<gene>
    <name evidence="3" type="ORF">C9374_008205</name>
</gene>
<evidence type="ECO:0008006" key="5">
    <source>
        <dbReference type="Google" id="ProtNLM"/>
    </source>
</evidence>
<dbReference type="GeneID" id="68100659"/>
<feature type="compositionally biased region" description="Acidic residues" evidence="2">
    <location>
        <begin position="96"/>
        <end position="105"/>
    </location>
</feature>
<dbReference type="AlphaFoldDB" id="A0AA88KHU8"/>
<protein>
    <recommendedName>
        <fullName evidence="5">Ubiquitin-like protease family profile domain-containing protein</fullName>
    </recommendedName>
</protein>
<evidence type="ECO:0000313" key="4">
    <source>
        <dbReference type="Proteomes" id="UP000816034"/>
    </source>
</evidence>
<dbReference type="InterPro" id="IPR038765">
    <property type="entry name" value="Papain-like_cys_pep_sf"/>
</dbReference>
<dbReference type="RefSeq" id="XP_044545828.1">
    <property type="nucleotide sequence ID" value="XM_044698256.1"/>
</dbReference>
<evidence type="ECO:0000313" key="3">
    <source>
        <dbReference type="EMBL" id="KAG2378566.1"/>
    </source>
</evidence>
<name>A0AA88KHU8_NAELO</name>
<dbReference type="SUPFAM" id="SSF54001">
    <property type="entry name" value="Cysteine proteinases"/>
    <property type="match status" value="1"/>
</dbReference>
<proteinExistence type="predicted"/>
<keyword evidence="4" id="KW-1185">Reference proteome</keyword>
<reference evidence="3 4" key="1">
    <citation type="journal article" date="2018" name="BMC Genomics">
        <title>The genome of Naegleria lovaniensis, the basis for a comparative approach to unravel pathogenicity factors of the human pathogenic amoeba N. fowleri.</title>
        <authorList>
            <person name="Liechti N."/>
            <person name="Schurch N."/>
            <person name="Bruggmann R."/>
            <person name="Wittwer M."/>
        </authorList>
    </citation>
    <scope>NUCLEOTIDE SEQUENCE [LARGE SCALE GENOMIC DNA]</scope>
    <source>
        <strain evidence="3 4">ATCC 30569</strain>
    </source>
</reference>
<dbReference type="EMBL" id="PYSW02000032">
    <property type="protein sequence ID" value="KAG2378566.1"/>
    <property type="molecule type" value="Genomic_DNA"/>
</dbReference>
<dbReference type="Proteomes" id="UP000816034">
    <property type="component" value="Unassembled WGS sequence"/>
</dbReference>
<feature type="region of interest" description="Disordered" evidence="2">
    <location>
        <begin position="91"/>
        <end position="118"/>
    </location>
</feature>
<evidence type="ECO:0000256" key="1">
    <source>
        <dbReference type="SAM" id="Coils"/>
    </source>
</evidence>
<dbReference type="Gene3D" id="3.40.395.10">
    <property type="entry name" value="Adenoviral Proteinase, Chain A"/>
    <property type="match status" value="1"/>
</dbReference>
<comment type="caution">
    <text evidence="3">The sequence shown here is derived from an EMBL/GenBank/DDBJ whole genome shotgun (WGS) entry which is preliminary data.</text>
</comment>
<organism evidence="3 4">
    <name type="scientific">Naegleria lovaniensis</name>
    <name type="common">Amoeba</name>
    <dbReference type="NCBI Taxonomy" id="51637"/>
    <lineage>
        <taxon>Eukaryota</taxon>
        <taxon>Discoba</taxon>
        <taxon>Heterolobosea</taxon>
        <taxon>Tetramitia</taxon>
        <taxon>Eutetramitia</taxon>
        <taxon>Vahlkampfiidae</taxon>
        <taxon>Naegleria</taxon>
    </lineage>
</organism>
<accession>A0AA88KHU8</accession>
<evidence type="ECO:0000256" key="2">
    <source>
        <dbReference type="SAM" id="MobiDB-lite"/>
    </source>
</evidence>
<sequence length="494" mass="56347">MPNVSGRAVLPNDTTFVKPLEELLQALKNDDTEPPSSFSTIREAVIRFIYHKKYFNTKKTPFTLKSMNEVKTAFAKIKKYFADKGDATEGCINDIENGEGVDDGDDTKKTTENESTPSKQLFLMQMPSLTPLSSDDRQLGKSVLSPPLSPISSPFIESIGVSSQLPQAPLSSWESDERKERVFQLLESEIERYKEKLCDSEKKVASLTKELEKKTTELEEYKRLESKVSEGSCLLKSNYVHEIVKYVATIASINITDWAKEDYESIVKFFQIHSVHRDFSVDLTKYYSNHHLFKSDDDDKISGVGEISDDEELDKRNKRKKSASSSPSASETEVVAQFKTIKILRRDLERLQNFEYLNDIVLGISCTSFKHTDLVANKVFVPGCRDDYFFLFLFDLNFKKKSGTATLYDSLGRHHDDYLVHLQQFMNIFLTDFNIEFKSCKSCKRQQNGIDCGMYIISYMQYLSQKGCNDSEIATAPIMTRGELQALIGKYSVQ</sequence>